<dbReference type="NCBIfam" id="TIGR01509">
    <property type="entry name" value="HAD-SF-IA-v3"/>
    <property type="match status" value="1"/>
</dbReference>
<dbReference type="Pfam" id="PF00702">
    <property type="entry name" value="Hydrolase"/>
    <property type="match status" value="1"/>
</dbReference>
<sequence>MGVRTGRPEPRAALFDLDGTLVNSEPRSVAVWARVLRARGVEPDEALLRRFMGRRGKDVIAEFSHLFPGETPQDVFADVWRYGQDPDLPPVQHLPESVAFLHHLHARGVPFALVTSAGRRWAESALEQMGVRGMFRGLITADDVTVGKPHPEGYLGGAELLGHRPEHVVVFEDTPAGVAAGRSAGMRVVGVTTTHPPQALSQADLVVDHLTQVAWPQLVLRDSGQDRSALAGQG</sequence>
<dbReference type="OrthoDB" id="9812856at2"/>
<keyword evidence="1" id="KW-0378">Hydrolase</keyword>
<dbReference type="InterPro" id="IPR051806">
    <property type="entry name" value="HAD-like_SPP"/>
</dbReference>
<name>A0A147KDZ0_THECS</name>
<dbReference type="PANTHER" id="PTHR43481">
    <property type="entry name" value="FRUCTOSE-1-PHOSPHATE PHOSPHATASE"/>
    <property type="match status" value="1"/>
</dbReference>
<dbReference type="Gene3D" id="3.40.50.1000">
    <property type="entry name" value="HAD superfamily/HAD-like"/>
    <property type="match status" value="1"/>
</dbReference>
<dbReference type="RefSeq" id="WP_068758341.1">
    <property type="nucleotide sequence ID" value="NZ_KQ950186.1"/>
</dbReference>
<dbReference type="EMBL" id="LGEM01000122">
    <property type="protein sequence ID" value="KUP95504.1"/>
    <property type="molecule type" value="Genomic_DNA"/>
</dbReference>
<dbReference type="InterPro" id="IPR023214">
    <property type="entry name" value="HAD_sf"/>
</dbReference>
<dbReference type="SUPFAM" id="SSF56784">
    <property type="entry name" value="HAD-like"/>
    <property type="match status" value="1"/>
</dbReference>
<dbReference type="SFLD" id="SFLDG01135">
    <property type="entry name" value="C1.5.6:_HAD__Beta-PGM__Phospha"/>
    <property type="match status" value="1"/>
</dbReference>
<dbReference type="PROSITE" id="PS01228">
    <property type="entry name" value="COF_1"/>
    <property type="match status" value="1"/>
</dbReference>
<evidence type="ECO:0000313" key="1">
    <source>
        <dbReference type="EMBL" id="KUP95504.1"/>
    </source>
</evidence>
<proteinExistence type="predicted"/>
<accession>A0A147KDZ0</accession>
<dbReference type="SFLD" id="SFLDS00003">
    <property type="entry name" value="Haloacid_Dehalogenase"/>
    <property type="match status" value="1"/>
</dbReference>
<dbReference type="InterPro" id="IPR006439">
    <property type="entry name" value="HAD-SF_hydro_IA"/>
</dbReference>
<dbReference type="InterPro" id="IPR036412">
    <property type="entry name" value="HAD-like_sf"/>
</dbReference>
<evidence type="ECO:0000313" key="2">
    <source>
        <dbReference type="Proteomes" id="UP000074382"/>
    </source>
</evidence>
<organism evidence="1 2">
    <name type="scientific">Thermobifida cellulosilytica TB100</name>
    <dbReference type="NCBI Taxonomy" id="665004"/>
    <lineage>
        <taxon>Bacteria</taxon>
        <taxon>Bacillati</taxon>
        <taxon>Actinomycetota</taxon>
        <taxon>Actinomycetes</taxon>
        <taxon>Streptosporangiales</taxon>
        <taxon>Nocardiopsidaceae</taxon>
        <taxon>Thermobifida</taxon>
    </lineage>
</organism>
<dbReference type="GO" id="GO:0050308">
    <property type="term" value="F:sugar-phosphatase activity"/>
    <property type="evidence" value="ECO:0007669"/>
    <property type="project" value="TreeGrafter"/>
</dbReference>
<protein>
    <submittedName>
        <fullName evidence="1">HAD family hydrolase</fullName>
    </submittedName>
</protein>
<dbReference type="Gene3D" id="1.10.150.240">
    <property type="entry name" value="Putative phosphatase, domain 2"/>
    <property type="match status" value="1"/>
</dbReference>
<dbReference type="InterPro" id="IPR023198">
    <property type="entry name" value="PGP-like_dom2"/>
</dbReference>
<gene>
    <name evidence="1" type="ORF">AC529_17130</name>
</gene>
<dbReference type="PATRIC" id="fig|665004.4.peg.3700"/>
<dbReference type="Proteomes" id="UP000074382">
    <property type="component" value="Unassembled WGS sequence"/>
</dbReference>
<comment type="caution">
    <text evidence="1">The sequence shown here is derived from an EMBL/GenBank/DDBJ whole genome shotgun (WGS) entry which is preliminary data.</text>
</comment>
<dbReference type="PRINTS" id="PR00413">
    <property type="entry name" value="HADHALOGNASE"/>
</dbReference>
<dbReference type="SFLD" id="SFLDG01129">
    <property type="entry name" value="C1.5:_HAD__Beta-PGM__Phosphata"/>
    <property type="match status" value="1"/>
</dbReference>
<reference evidence="2" key="1">
    <citation type="journal article" date="2017" name="Acta Aliment.">
        <title>Plant polysaccharide degrading enzyme system of Thermpbifida cellulosilytica TB100 revealed by de novo genome project data.</title>
        <authorList>
            <person name="Toth A."/>
            <person name="Baka E."/>
            <person name="Luzics S."/>
            <person name="Bata-Vidacs I."/>
            <person name="Nagy I."/>
            <person name="Balint B."/>
            <person name="Herceg R."/>
            <person name="Olasz F."/>
            <person name="Wilk T."/>
            <person name="Nagy T."/>
            <person name="Kriszt B."/>
            <person name="Nagy I."/>
            <person name="Kukolya J."/>
        </authorList>
    </citation>
    <scope>NUCLEOTIDE SEQUENCE [LARGE SCALE GENOMIC DNA]</scope>
    <source>
        <strain evidence="2">TB100</strain>
    </source>
</reference>
<dbReference type="STRING" id="665004.AC529_17130"/>
<dbReference type="AlphaFoldDB" id="A0A147KDZ0"/>
<keyword evidence="2" id="KW-1185">Reference proteome</keyword>
<dbReference type="PANTHER" id="PTHR43481:SF4">
    <property type="entry name" value="GLYCEROL-1-PHOSPHATE PHOSPHOHYDROLASE 1-RELATED"/>
    <property type="match status" value="1"/>
</dbReference>